<keyword evidence="7" id="KW-0333">Golgi apparatus</keyword>
<evidence type="ECO:0000256" key="7">
    <source>
        <dbReference type="ARBA" id="ARBA00023034"/>
    </source>
</evidence>
<dbReference type="InterPro" id="IPR002110">
    <property type="entry name" value="Ankyrin_rpt"/>
</dbReference>
<comment type="caution">
    <text evidence="10">The sequence shown here is derived from an EMBL/GenBank/DDBJ whole genome shotgun (WGS) entry which is preliminary data.</text>
</comment>
<dbReference type="Proteomes" id="UP001152797">
    <property type="component" value="Unassembled WGS sequence"/>
</dbReference>
<evidence type="ECO:0000313" key="12">
    <source>
        <dbReference type="EMBL" id="CAL4765563.1"/>
    </source>
</evidence>
<name>A0A9P1BUH5_9DINO</name>
<evidence type="ECO:0000256" key="2">
    <source>
        <dbReference type="ARBA" id="ARBA00004240"/>
    </source>
</evidence>
<dbReference type="Gene3D" id="1.25.40.20">
    <property type="entry name" value="Ankyrin repeat-containing domain"/>
    <property type="match status" value="1"/>
</dbReference>
<dbReference type="Pfam" id="PF00023">
    <property type="entry name" value="Ank"/>
    <property type="match status" value="1"/>
</dbReference>
<dbReference type="Pfam" id="PF04051">
    <property type="entry name" value="TRAPP"/>
    <property type="match status" value="1"/>
</dbReference>
<protein>
    <submittedName>
        <fullName evidence="12">ANK_REP_REGION domain-containing protein</fullName>
    </submittedName>
</protein>
<evidence type="ECO:0000313" key="13">
    <source>
        <dbReference type="Proteomes" id="UP001152797"/>
    </source>
</evidence>
<reference evidence="10" key="1">
    <citation type="submission" date="2022-10" db="EMBL/GenBank/DDBJ databases">
        <authorList>
            <person name="Chen Y."/>
            <person name="Dougan E. K."/>
            <person name="Chan C."/>
            <person name="Rhodes N."/>
            <person name="Thang M."/>
        </authorList>
    </citation>
    <scope>NUCLEOTIDE SEQUENCE</scope>
</reference>
<evidence type="ECO:0000256" key="4">
    <source>
        <dbReference type="ARBA" id="ARBA00022448"/>
    </source>
</evidence>
<dbReference type="InterPro" id="IPR024096">
    <property type="entry name" value="NO_sig/Golgi_transp_ligand-bd"/>
</dbReference>
<evidence type="ECO:0000256" key="9">
    <source>
        <dbReference type="SAM" id="MobiDB-lite"/>
    </source>
</evidence>
<gene>
    <name evidence="10" type="ORF">C1SCF055_LOCUS6318</name>
</gene>
<keyword evidence="6" id="KW-0931">ER-Golgi transport</keyword>
<comment type="similarity">
    <text evidence="3">Belongs to the TRAPP small subunits family. BET3 subfamily.</text>
</comment>
<evidence type="ECO:0000256" key="8">
    <source>
        <dbReference type="SAM" id="Coils"/>
    </source>
</evidence>
<dbReference type="Gene3D" id="3.30.1380.20">
    <property type="entry name" value="Trafficking protein particle complex subunit 3"/>
    <property type="match status" value="1"/>
</dbReference>
<keyword evidence="4" id="KW-0813">Transport</keyword>
<feature type="coiled-coil region" evidence="8">
    <location>
        <begin position="2"/>
        <end position="43"/>
    </location>
</feature>
<evidence type="ECO:0000256" key="5">
    <source>
        <dbReference type="ARBA" id="ARBA00022824"/>
    </source>
</evidence>
<keyword evidence="13" id="KW-1185">Reference proteome</keyword>
<dbReference type="GO" id="GO:0048193">
    <property type="term" value="P:Golgi vesicle transport"/>
    <property type="evidence" value="ECO:0007669"/>
    <property type="project" value="InterPro"/>
</dbReference>
<dbReference type="EMBL" id="CAMXCT010000398">
    <property type="protein sequence ID" value="CAI3978251.1"/>
    <property type="molecule type" value="Genomic_DNA"/>
</dbReference>
<evidence type="ECO:0000256" key="1">
    <source>
        <dbReference type="ARBA" id="ARBA00004222"/>
    </source>
</evidence>
<keyword evidence="5" id="KW-0256">Endoplasmic reticulum</keyword>
<dbReference type="EMBL" id="CAMXCT020000398">
    <property type="protein sequence ID" value="CAL1131626.1"/>
    <property type="molecule type" value="Genomic_DNA"/>
</dbReference>
<keyword evidence="8" id="KW-0175">Coiled coil</keyword>
<dbReference type="GO" id="GO:0030008">
    <property type="term" value="C:TRAPP complex"/>
    <property type="evidence" value="ECO:0007669"/>
    <property type="project" value="InterPro"/>
</dbReference>
<evidence type="ECO:0000256" key="3">
    <source>
        <dbReference type="ARBA" id="ARBA00006218"/>
    </source>
</evidence>
<evidence type="ECO:0000313" key="11">
    <source>
        <dbReference type="EMBL" id="CAL1131626.1"/>
    </source>
</evidence>
<evidence type="ECO:0000313" key="10">
    <source>
        <dbReference type="EMBL" id="CAI3978251.1"/>
    </source>
</evidence>
<dbReference type="InterPro" id="IPR036770">
    <property type="entry name" value="Ankyrin_rpt-contain_sf"/>
</dbReference>
<proteinExistence type="inferred from homology"/>
<dbReference type="SUPFAM" id="SSF111126">
    <property type="entry name" value="Ligand-binding domain in the NO signalling and Golgi transport"/>
    <property type="match status" value="1"/>
</dbReference>
<dbReference type="GO" id="GO:0005794">
    <property type="term" value="C:Golgi apparatus"/>
    <property type="evidence" value="ECO:0007669"/>
    <property type="project" value="UniProtKB-SubCell"/>
</dbReference>
<organism evidence="10">
    <name type="scientific">Cladocopium goreaui</name>
    <dbReference type="NCBI Taxonomy" id="2562237"/>
    <lineage>
        <taxon>Eukaryota</taxon>
        <taxon>Sar</taxon>
        <taxon>Alveolata</taxon>
        <taxon>Dinophyceae</taxon>
        <taxon>Suessiales</taxon>
        <taxon>Symbiodiniaceae</taxon>
        <taxon>Cladocopium</taxon>
    </lineage>
</organism>
<reference evidence="11" key="2">
    <citation type="submission" date="2024-04" db="EMBL/GenBank/DDBJ databases">
        <authorList>
            <person name="Chen Y."/>
            <person name="Shah S."/>
            <person name="Dougan E. K."/>
            <person name="Thang M."/>
            <person name="Chan C."/>
        </authorList>
    </citation>
    <scope>NUCLEOTIDE SEQUENCE [LARGE SCALE GENOMIC DNA]</scope>
</reference>
<dbReference type="GO" id="GO:0005783">
    <property type="term" value="C:endoplasmic reticulum"/>
    <property type="evidence" value="ECO:0007669"/>
    <property type="project" value="UniProtKB-SubCell"/>
</dbReference>
<dbReference type="OrthoDB" id="6718656at2759"/>
<dbReference type="SUPFAM" id="SSF48403">
    <property type="entry name" value="Ankyrin repeat"/>
    <property type="match status" value="1"/>
</dbReference>
<dbReference type="PANTHER" id="PTHR13048">
    <property type="entry name" value="TRAFFICKING PROTEIN PARTICLE COMPLEX SUBUNIT 3"/>
    <property type="match status" value="1"/>
</dbReference>
<feature type="region of interest" description="Disordered" evidence="9">
    <location>
        <begin position="58"/>
        <end position="89"/>
    </location>
</feature>
<evidence type="ECO:0000256" key="6">
    <source>
        <dbReference type="ARBA" id="ARBA00022892"/>
    </source>
</evidence>
<comment type="subcellular location">
    <subcellularLocation>
        <location evidence="2">Endoplasmic reticulum</location>
    </subcellularLocation>
    <subcellularLocation>
        <location evidence="1">Golgi apparatus</location>
        <location evidence="1">cis-Golgi network</location>
    </subcellularLocation>
</comment>
<dbReference type="SMART" id="SM00248">
    <property type="entry name" value="ANK"/>
    <property type="match status" value="2"/>
</dbReference>
<sequence>MSEEVLQRVEQLRKENLRLRAQCADKEFESGQLEKQLRRLERKIAAFDAPARSLAKGFLKSDTKDVAEANSGSAKPPPRPKLNAASRTGYPSGIIIDGVTGEEVDPKSWQEPEALSANGLPALRLMHAMRSPPELNAEFDTERYAKLLGEGKQAEAEALIQAEGGPTLKQMQQEPLEVLRQCPELDVNWSDPAMHGCSLLQYACSMGYEDVTQELLQRRADASHQSHQGVSCLATALAHSWPSCGAQLLAARADANEKADPTGKQTLLMWASRIDYVDKDGRDVPSPLVSLLLTHRADVHAADARGKTPLMHTEKIARTTSALFGIPKMSRPAAIDKYGKLGDMAFNRMEKVNADLFVLTYGSLVTQLLRDIEDVDAVNAQLEKMGYNIGLRLIDEFLSKSGINACQDFRDTCEVIAKVGG</sequence>
<dbReference type="InterPro" id="IPR016721">
    <property type="entry name" value="Bet3"/>
</dbReference>
<dbReference type="EMBL" id="CAMXCT030000398">
    <property type="protein sequence ID" value="CAL4765563.1"/>
    <property type="molecule type" value="Genomic_DNA"/>
</dbReference>
<accession>A0A9P1BUH5</accession>
<dbReference type="InterPro" id="IPR007194">
    <property type="entry name" value="TRAPP_component"/>
</dbReference>
<dbReference type="AlphaFoldDB" id="A0A9P1BUH5"/>